<evidence type="ECO:0000256" key="1">
    <source>
        <dbReference type="SAM" id="Phobius"/>
    </source>
</evidence>
<dbReference type="EMBL" id="MDGQ01000005">
    <property type="protein sequence ID" value="OEJ99733.1"/>
    <property type="molecule type" value="Genomic_DNA"/>
</dbReference>
<dbReference type="GO" id="GO:0000156">
    <property type="term" value="F:phosphorelay response regulator activity"/>
    <property type="evidence" value="ECO:0007669"/>
    <property type="project" value="InterPro"/>
</dbReference>
<dbReference type="Gene3D" id="2.40.50.1020">
    <property type="entry name" value="LytTr DNA-binding domain"/>
    <property type="match status" value="1"/>
</dbReference>
<dbReference type="InterPro" id="IPR046947">
    <property type="entry name" value="LytR-like"/>
</dbReference>
<dbReference type="AlphaFoldDB" id="A0A1E5SKW6"/>
<dbReference type="PROSITE" id="PS50930">
    <property type="entry name" value="HTH_LYTTR"/>
    <property type="match status" value="1"/>
</dbReference>
<comment type="caution">
    <text evidence="3">The sequence shown here is derived from an EMBL/GenBank/DDBJ whole genome shotgun (WGS) entry which is preliminary data.</text>
</comment>
<feature type="transmembrane region" description="Helical" evidence="1">
    <location>
        <begin position="33"/>
        <end position="55"/>
    </location>
</feature>
<name>A0A1E5SKW6_9BACT</name>
<dbReference type="SMART" id="SM00850">
    <property type="entry name" value="LytTR"/>
    <property type="match status" value="1"/>
</dbReference>
<dbReference type="GO" id="GO:0003677">
    <property type="term" value="F:DNA binding"/>
    <property type="evidence" value="ECO:0007669"/>
    <property type="project" value="InterPro"/>
</dbReference>
<dbReference type="PANTHER" id="PTHR37299:SF1">
    <property type="entry name" value="STAGE 0 SPORULATION PROTEIN A HOMOLOG"/>
    <property type="match status" value="1"/>
</dbReference>
<proteinExistence type="predicted"/>
<dbReference type="PANTHER" id="PTHR37299">
    <property type="entry name" value="TRANSCRIPTIONAL REGULATOR-RELATED"/>
    <property type="match status" value="1"/>
</dbReference>
<organism evidence="3 4">
    <name type="scientific">Roseivirga misakiensis</name>
    <dbReference type="NCBI Taxonomy" id="1563681"/>
    <lineage>
        <taxon>Bacteria</taxon>
        <taxon>Pseudomonadati</taxon>
        <taxon>Bacteroidota</taxon>
        <taxon>Cytophagia</taxon>
        <taxon>Cytophagales</taxon>
        <taxon>Roseivirgaceae</taxon>
        <taxon>Roseivirga</taxon>
    </lineage>
</organism>
<dbReference type="Pfam" id="PF04397">
    <property type="entry name" value="LytTR"/>
    <property type="match status" value="1"/>
</dbReference>
<reference evidence="3 4" key="1">
    <citation type="submission" date="2016-08" db="EMBL/GenBank/DDBJ databases">
        <title>Draft genome of Fabibacter sp. strain SK-8.</title>
        <authorList>
            <person name="Wong S.-K."/>
            <person name="Hamasaki K."/>
            <person name="Yoshizawa S."/>
        </authorList>
    </citation>
    <scope>NUCLEOTIDE SEQUENCE [LARGE SCALE GENOMIC DNA]</scope>
    <source>
        <strain evidence="3 4">SK-8</strain>
    </source>
</reference>
<feature type="domain" description="HTH LytTR-type" evidence="2">
    <location>
        <begin position="153"/>
        <end position="215"/>
    </location>
</feature>
<feature type="transmembrane region" description="Helical" evidence="1">
    <location>
        <begin position="67"/>
        <end position="93"/>
    </location>
</feature>
<keyword evidence="1" id="KW-0812">Transmembrane</keyword>
<dbReference type="RefSeq" id="WP_069835195.1">
    <property type="nucleotide sequence ID" value="NZ_MDGQ01000005.1"/>
</dbReference>
<gene>
    <name evidence="3" type="ORF">BFP71_09195</name>
</gene>
<sequence>MHKASNQIIFWILIFVFLNLVFGSKWGDYSNSFYYTSMLMPVALATSYFFNLFLVPKYLSKGQHFKFGLYTVYTIIVSVFLSAVVSIISFIILADLNWNDMNPVVADLFQLGIIIYFVAILFSFIHVYSSDKKNRTELHILEADNEKNLQKTISVRSNRKTISINISEIIYIESLADYVKVHTENEVVVTKEKISNLAYTLPNWFVRIHRSFLIDQNRLNSYGHDYVEVNSTKLPLGRKYKKEALSKFQARNVG</sequence>
<dbReference type="Proteomes" id="UP000095552">
    <property type="component" value="Unassembled WGS sequence"/>
</dbReference>
<protein>
    <recommendedName>
        <fullName evidence="2">HTH LytTR-type domain-containing protein</fullName>
    </recommendedName>
</protein>
<evidence type="ECO:0000313" key="3">
    <source>
        <dbReference type="EMBL" id="OEJ99733.1"/>
    </source>
</evidence>
<evidence type="ECO:0000259" key="2">
    <source>
        <dbReference type="PROSITE" id="PS50930"/>
    </source>
</evidence>
<keyword evidence="1" id="KW-1133">Transmembrane helix</keyword>
<keyword evidence="4" id="KW-1185">Reference proteome</keyword>
<evidence type="ECO:0000313" key="4">
    <source>
        <dbReference type="Proteomes" id="UP000095552"/>
    </source>
</evidence>
<dbReference type="STRING" id="1563681.BFP71_09195"/>
<accession>A0A1E5SKW6</accession>
<dbReference type="OrthoDB" id="9781059at2"/>
<dbReference type="InterPro" id="IPR007492">
    <property type="entry name" value="LytTR_DNA-bd_dom"/>
</dbReference>
<feature type="transmembrane region" description="Helical" evidence="1">
    <location>
        <begin position="108"/>
        <end position="128"/>
    </location>
</feature>
<keyword evidence="1" id="KW-0472">Membrane</keyword>